<comment type="caution">
    <text evidence="1">The sequence shown here is derived from an EMBL/GenBank/DDBJ whole genome shotgun (WGS) entry which is preliminary data.</text>
</comment>
<protein>
    <recommendedName>
        <fullName evidence="3">Transcriptional regulator</fullName>
    </recommendedName>
</protein>
<accession>A0ABQ3YF02</accession>
<sequence length="114" mass="12774">MTADKRPPGQGYAKPVVVPDGLESLTGPTTGVVVLPPHLKWSGSSRYDLGQPGRIVDLYRTVLNEAATPEDLSQYLDRSTLLALWPTMWLPAALRRRWEDRFPELGRRRHDPAA</sequence>
<reference evidence="1 2" key="1">
    <citation type="submission" date="2021-01" db="EMBL/GenBank/DDBJ databases">
        <title>Whole genome shotgun sequence of Actinoplanes deccanensis NBRC 13994.</title>
        <authorList>
            <person name="Komaki H."/>
            <person name="Tamura T."/>
        </authorList>
    </citation>
    <scope>NUCLEOTIDE SEQUENCE [LARGE SCALE GENOMIC DNA]</scope>
    <source>
        <strain evidence="1 2">NBRC 13994</strain>
    </source>
</reference>
<dbReference type="Proteomes" id="UP000609879">
    <property type="component" value="Unassembled WGS sequence"/>
</dbReference>
<proteinExistence type="predicted"/>
<evidence type="ECO:0008006" key="3">
    <source>
        <dbReference type="Google" id="ProtNLM"/>
    </source>
</evidence>
<evidence type="ECO:0000313" key="2">
    <source>
        <dbReference type="Proteomes" id="UP000609879"/>
    </source>
</evidence>
<name>A0ABQ3YF02_9ACTN</name>
<gene>
    <name evidence="1" type="ORF">Ade02nite_72200</name>
</gene>
<evidence type="ECO:0000313" key="1">
    <source>
        <dbReference type="EMBL" id="GID78579.1"/>
    </source>
</evidence>
<dbReference type="EMBL" id="BOMI01000147">
    <property type="protein sequence ID" value="GID78579.1"/>
    <property type="molecule type" value="Genomic_DNA"/>
</dbReference>
<keyword evidence="2" id="KW-1185">Reference proteome</keyword>
<dbReference type="RefSeq" id="WP_203773639.1">
    <property type="nucleotide sequence ID" value="NZ_BAAABO010000027.1"/>
</dbReference>
<organism evidence="1 2">
    <name type="scientific">Paractinoplanes deccanensis</name>
    <dbReference type="NCBI Taxonomy" id="113561"/>
    <lineage>
        <taxon>Bacteria</taxon>
        <taxon>Bacillati</taxon>
        <taxon>Actinomycetota</taxon>
        <taxon>Actinomycetes</taxon>
        <taxon>Micromonosporales</taxon>
        <taxon>Micromonosporaceae</taxon>
        <taxon>Paractinoplanes</taxon>
    </lineage>
</organism>